<dbReference type="AlphaFoldDB" id="A0A7G6WW29"/>
<name>A0A7G6WW29_9ACTN</name>
<accession>A0A7G6WW29</accession>
<organism evidence="1 2">
    <name type="scientific">Kribbella qitaiheensis</name>
    <dbReference type="NCBI Taxonomy" id="1544730"/>
    <lineage>
        <taxon>Bacteria</taxon>
        <taxon>Bacillati</taxon>
        <taxon>Actinomycetota</taxon>
        <taxon>Actinomycetes</taxon>
        <taxon>Propionibacteriales</taxon>
        <taxon>Kribbellaceae</taxon>
        <taxon>Kribbella</taxon>
    </lineage>
</organism>
<dbReference type="EMBL" id="CP043661">
    <property type="protein sequence ID" value="QNE18194.1"/>
    <property type="molecule type" value="Genomic_DNA"/>
</dbReference>
<dbReference type="RefSeq" id="WP_185447154.1">
    <property type="nucleotide sequence ID" value="NZ_CP043661.1"/>
</dbReference>
<dbReference type="Proteomes" id="UP000515563">
    <property type="component" value="Chromosome"/>
</dbReference>
<sequence>MTLLRPPLWALAIIGTPADPLAVLILEAGSTDSYTAMRTRLTLAGCINQISLPEWQHGRWPSSGRMLLHHAGSQVTRVSTPGPTLHIPGGLDAGQQWITAATARTHALLVVVPPGGLNATGPAEIGTYQPAPVAETDAFPEMIAALAHSHRLTAGLAAVTSDPHLN</sequence>
<protein>
    <submittedName>
        <fullName evidence="1">Uncharacterized protein</fullName>
    </submittedName>
</protein>
<evidence type="ECO:0000313" key="2">
    <source>
        <dbReference type="Proteomes" id="UP000515563"/>
    </source>
</evidence>
<proteinExistence type="predicted"/>
<reference evidence="1 2" key="2">
    <citation type="journal article" date="2020" name="Microbiol. Resour. Announc.">
        <title>Antarctic desert soil bacteria exhibit high novel natural product potential, evaluated through long-read genome sequencing and comparative genomics.</title>
        <authorList>
            <person name="Benaud N."/>
            <person name="Edwards R.J."/>
            <person name="Amos T.G."/>
            <person name="D'Agostino P.M."/>
            <person name="Gutierrez-Chavez C."/>
            <person name="Montgomery K."/>
            <person name="Nicetic I."/>
            <person name="Ferrari B.C."/>
        </authorList>
    </citation>
    <scope>NUCLEOTIDE SEQUENCE [LARGE SCALE GENOMIC DNA]</scope>
    <source>
        <strain evidence="1 2">SPB151</strain>
    </source>
</reference>
<dbReference type="KEGG" id="kqi:F1D05_10175"/>
<reference evidence="2" key="1">
    <citation type="submission" date="2019-09" db="EMBL/GenBank/DDBJ databases">
        <title>Antimicrobial potential of Antarctic Bacteria.</title>
        <authorList>
            <person name="Benaud N."/>
            <person name="Edwards R.J."/>
            <person name="Ferrari B.C."/>
        </authorList>
    </citation>
    <scope>NUCLEOTIDE SEQUENCE [LARGE SCALE GENOMIC DNA]</scope>
    <source>
        <strain evidence="2">SPB151</strain>
    </source>
</reference>
<evidence type="ECO:0000313" key="1">
    <source>
        <dbReference type="EMBL" id="QNE18194.1"/>
    </source>
</evidence>
<gene>
    <name evidence="1" type="ORF">F1D05_10175</name>
</gene>
<keyword evidence="2" id="KW-1185">Reference proteome</keyword>